<organism evidence="2 3">
    <name type="scientific">Cytobacillus mangrovibacter</name>
    <dbReference type="NCBI Taxonomy" id="3299024"/>
    <lineage>
        <taxon>Bacteria</taxon>
        <taxon>Bacillati</taxon>
        <taxon>Bacillota</taxon>
        <taxon>Bacilli</taxon>
        <taxon>Bacillales</taxon>
        <taxon>Bacillaceae</taxon>
        <taxon>Cytobacillus</taxon>
    </lineage>
</organism>
<gene>
    <name evidence="2" type="ORF">ACFYKT_07680</name>
</gene>
<feature type="chain" id="PRO_5045262297" evidence="1">
    <location>
        <begin position="30"/>
        <end position="213"/>
    </location>
</feature>
<sequence length="213" mass="24543">MKKPWIILSAFTLLLLGSVFTITPNATYAEESIPQERHKDKEHHHSFMDEADFKRLTNQGYTKKEILKAAHIAKFADKKIDDVLKTYKDNDSSWEKTAAHYGLDLKDLKKKCHEHKEKFLEEHKEDVIKNVAEYSGKTEAQIQSWLDKGVPLRFIVGGSAMAKASNKDLAELVKLKQAGQSFKDIKNSLNLDKEKMHTEMKVLMKMIKEDIKK</sequence>
<feature type="signal peptide" evidence="1">
    <location>
        <begin position="1"/>
        <end position="29"/>
    </location>
</feature>
<dbReference type="RefSeq" id="WP_389217804.1">
    <property type="nucleotide sequence ID" value="NZ_JBIACJ010000003.1"/>
</dbReference>
<dbReference type="EMBL" id="JBIACJ010000003">
    <property type="protein sequence ID" value="MFE8696232.1"/>
    <property type="molecule type" value="Genomic_DNA"/>
</dbReference>
<comment type="caution">
    <text evidence="2">The sequence shown here is derived from an EMBL/GenBank/DDBJ whole genome shotgun (WGS) entry which is preliminary data.</text>
</comment>
<evidence type="ECO:0000313" key="3">
    <source>
        <dbReference type="Proteomes" id="UP001601058"/>
    </source>
</evidence>
<reference evidence="2 3" key="1">
    <citation type="submission" date="2024-08" db="EMBL/GenBank/DDBJ databases">
        <title>Two novel Cytobacillus novel species.</title>
        <authorList>
            <person name="Liu G."/>
        </authorList>
    </citation>
    <scope>NUCLEOTIDE SEQUENCE [LARGE SCALE GENOMIC DNA]</scope>
    <source>
        <strain evidence="2 3">FJAT-53684</strain>
    </source>
</reference>
<accession>A0ABW6JXZ7</accession>
<protein>
    <submittedName>
        <fullName evidence="2">Uncharacterized protein</fullName>
    </submittedName>
</protein>
<proteinExistence type="predicted"/>
<name>A0ABW6JXZ7_9BACI</name>
<evidence type="ECO:0000256" key="1">
    <source>
        <dbReference type="SAM" id="SignalP"/>
    </source>
</evidence>
<keyword evidence="3" id="KW-1185">Reference proteome</keyword>
<evidence type="ECO:0000313" key="2">
    <source>
        <dbReference type="EMBL" id="MFE8696232.1"/>
    </source>
</evidence>
<keyword evidence="1" id="KW-0732">Signal</keyword>
<dbReference type="Proteomes" id="UP001601058">
    <property type="component" value="Unassembled WGS sequence"/>
</dbReference>